<proteinExistence type="predicted"/>
<gene>
    <name evidence="2" type="ORF">BECKDK2373B_GA0170837_102050</name>
</gene>
<reference evidence="2" key="1">
    <citation type="submission" date="2019-02" db="EMBL/GenBank/DDBJ databases">
        <authorList>
            <person name="Gruber-Vodicka R. H."/>
            <person name="Seah K. B. B."/>
        </authorList>
    </citation>
    <scope>NUCLEOTIDE SEQUENCE</scope>
    <source>
        <strain evidence="2">BECK_DK47</strain>
    </source>
</reference>
<sequence length="74" mass="8163">MTTAQAIAQHVETLPEAAQREVLDFVEFIESRTGPGAVRETDAGWSTFSLISAMRGMEDEPSPYTVADVKESFR</sequence>
<name>A0A450S8X1_9GAMM</name>
<evidence type="ECO:0000313" key="2">
    <source>
        <dbReference type="EMBL" id="VFJ48438.1"/>
    </source>
</evidence>
<dbReference type="EMBL" id="CAADEX010000020">
    <property type="protein sequence ID" value="VFJ48438.1"/>
    <property type="molecule type" value="Genomic_DNA"/>
</dbReference>
<protein>
    <recommendedName>
        <fullName evidence="1">DUF2281 domain-containing protein</fullName>
    </recommendedName>
</protein>
<organism evidence="2">
    <name type="scientific">Candidatus Kentrum sp. DK</name>
    <dbReference type="NCBI Taxonomy" id="2126562"/>
    <lineage>
        <taxon>Bacteria</taxon>
        <taxon>Pseudomonadati</taxon>
        <taxon>Pseudomonadota</taxon>
        <taxon>Gammaproteobacteria</taxon>
        <taxon>Candidatus Kentrum</taxon>
    </lineage>
</organism>
<dbReference type="InterPro" id="IPR018739">
    <property type="entry name" value="DUF2281"/>
</dbReference>
<accession>A0A450S8X1</accession>
<feature type="domain" description="DUF2281" evidence="1">
    <location>
        <begin position="7"/>
        <end position="33"/>
    </location>
</feature>
<dbReference type="AlphaFoldDB" id="A0A450S8X1"/>
<evidence type="ECO:0000259" key="1">
    <source>
        <dbReference type="Pfam" id="PF10047"/>
    </source>
</evidence>
<dbReference type="Pfam" id="PF10047">
    <property type="entry name" value="DUF2281"/>
    <property type="match status" value="1"/>
</dbReference>